<dbReference type="EMBL" id="GEDG01025848">
    <property type="protein sequence ID" value="JAP14956.1"/>
    <property type="molecule type" value="Transcribed_RNA"/>
</dbReference>
<accession>A0A0V0H3I5</accession>
<proteinExistence type="predicted"/>
<dbReference type="AlphaFoldDB" id="A0A0V0H3I5"/>
<name>A0A0V0H3I5_SOLCH</name>
<sequence length="104" mass="11685">MSVVFEPMFDILKQPTTSFKIERGFWNQTAVNISTSQSSIHRYEPTIPSHQLDKANSILKTGSFNMSSTNSTLCFLNGGVKTEDLSITGIINCRLSWGFQQLQH</sequence>
<evidence type="ECO:0000313" key="1">
    <source>
        <dbReference type="EMBL" id="JAP14956.1"/>
    </source>
</evidence>
<organism evidence="1">
    <name type="scientific">Solanum chacoense</name>
    <name type="common">Chaco potato</name>
    <dbReference type="NCBI Taxonomy" id="4108"/>
    <lineage>
        <taxon>Eukaryota</taxon>
        <taxon>Viridiplantae</taxon>
        <taxon>Streptophyta</taxon>
        <taxon>Embryophyta</taxon>
        <taxon>Tracheophyta</taxon>
        <taxon>Spermatophyta</taxon>
        <taxon>Magnoliopsida</taxon>
        <taxon>eudicotyledons</taxon>
        <taxon>Gunneridae</taxon>
        <taxon>Pentapetalae</taxon>
        <taxon>asterids</taxon>
        <taxon>lamiids</taxon>
        <taxon>Solanales</taxon>
        <taxon>Solanaceae</taxon>
        <taxon>Solanoideae</taxon>
        <taxon>Solaneae</taxon>
        <taxon>Solanum</taxon>
    </lineage>
</organism>
<protein>
    <submittedName>
        <fullName evidence="1">Putative ovule protein</fullName>
    </submittedName>
</protein>
<reference evidence="1" key="1">
    <citation type="submission" date="2015-12" db="EMBL/GenBank/DDBJ databases">
        <title>Gene expression during late stages of embryo sac development: a critical building block for successful pollen-pistil interactions.</title>
        <authorList>
            <person name="Liu Y."/>
            <person name="Joly V."/>
            <person name="Sabar M."/>
            <person name="Matton D.P."/>
        </authorList>
    </citation>
    <scope>NUCLEOTIDE SEQUENCE</scope>
</reference>